<keyword evidence="12" id="KW-1185">Reference proteome</keyword>
<evidence type="ECO:0000256" key="5">
    <source>
        <dbReference type="ARBA" id="ARBA00022989"/>
    </source>
</evidence>
<protein>
    <recommendedName>
        <fullName evidence="8">S-acyltransferase</fullName>
        <ecNumber evidence="8">2.3.1.225</ecNumber>
    </recommendedName>
    <alternativeName>
        <fullName evidence="8">Palmitoyltransferase</fullName>
    </alternativeName>
</protein>
<feature type="compositionally biased region" description="Polar residues" evidence="9">
    <location>
        <begin position="455"/>
        <end position="464"/>
    </location>
</feature>
<dbReference type="EMBL" id="JADBGQ010000009">
    <property type="protein sequence ID" value="KAG5377844.1"/>
    <property type="molecule type" value="Genomic_DNA"/>
</dbReference>
<feature type="transmembrane region" description="Helical" evidence="8">
    <location>
        <begin position="193"/>
        <end position="215"/>
    </location>
</feature>
<comment type="subcellular location">
    <subcellularLocation>
        <location evidence="1">Endomembrane system</location>
        <topology evidence="1">Multi-pass membrane protein</topology>
    </subcellularLocation>
</comment>
<evidence type="ECO:0000256" key="6">
    <source>
        <dbReference type="ARBA" id="ARBA00023136"/>
    </source>
</evidence>
<feature type="domain" description="Palmitoyltransferase DHHC" evidence="10">
    <location>
        <begin position="271"/>
        <end position="340"/>
    </location>
</feature>
<dbReference type="PANTHER" id="PTHR22883">
    <property type="entry name" value="ZINC FINGER DHHC DOMAIN CONTAINING PROTEIN"/>
    <property type="match status" value="1"/>
</dbReference>
<dbReference type="EC" id="2.3.1.225" evidence="8"/>
<keyword evidence="5 8" id="KW-1133">Transmembrane helix</keyword>
<organism evidence="11 12">
    <name type="scientific">Brassica rapa subsp. trilocularis</name>
    <dbReference type="NCBI Taxonomy" id="1813537"/>
    <lineage>
        <taxon>Eukaryota</taxon>
        <taxon>Viridiplantae</taxon>
        <taxon>Streptophyta</taxon>
        <taxon>Embryophyta</taxon>
        <taxon>Tracheophyta</taxon>
        <taxon>Spermatophyta</taxon>
        <taxon>Magnoliopsida</taxon>
        <taxon>eudicotyledons</taxon>
        <taxon>Gunneridae</taxon>
        <taxon>Pentapetalae</taxon>
        <taxon>rosids</taxon>
        <taxon>malvids</taxon>
        <taxon>Brassicales</taxon>
        <taxon>Brassicaceae</taxon>
        <taxon>Brassiceae</taxon>
        <taxon>Brassica</taxon>
    </lineage>
</organism>
<dbReference type="InterPro" id="IPR039859">
    <property type="entry name" value="PFA4/ZDH16/20/ERF2-like"/>
</dbReference>
<comment type="caution">
    <text evidence="11">The sequence shown here is derived from an EMBL/GenBank/DDBJ whole genome shotgun (WGS) entry which is preliminary data.</text>
</comment>
<reference evidence="11 12" key="1">
    <citation type="submission" date="2021-03" db="EMBL/GenBank/DDBJ databases">
        <authorList>
            <person name="King G.J."/>
            <person name="Bancroft I."/>
            <person name="Baten A."/>
            <person name="Bloomfield J."/>
            <person name="Borpatragohain P."/>
            <person name="He Z."/>
            <person name="Irish N."/>
            <person name="Irwin J."/>
            <person name="Liu K."/>
            <person name="Mauleon R.P."/>
            <person name="Moore J."/>
            <person name="Morris R."/>
            <person name="Ostergaard L."/>
            <person name="Wang B."/>
            <person name="Wells R."/>
        </authorList>
    </citation>
    <scope>NUCLEOTIDE SEQUENCE [LARGE SCALE GENOMIC DNA]</scope>
    <source>
        <strain evidence="11">R-o-18</strain>
        <tissue evidence="11">Leaf</tissue>
    </source>
</reference>
<dbReference type="PANTHER" id="PTHR22883:SF464">
    <property type="entry name" value="S-ACYLTRANSFERASE"/>
    <property type="match status" value="1"/>
</dbReference>
<evidence type="ECO:0000256" key="9">
    <source>
        <dbReference type="SAM" id="MobiDB-lite"/>
    </source>
</evidence>
<keyword evidence="4 8" id="KW-0812">Transmembrane</keyword>
<feature type="transmembrane region" description="Helical" evidence="8">
    <location>
        <begin position="165"/>
        <end position="187"/>
    </location>
</feature>
<keyword evidence="6 8" id="KW-0472">Membrane</keyword>
<keyword evidence="7 8" id="KW-0012">Acyltransferase</keyword>
<dbReference type="InterPro" id="IPR001594">
    <property type="entry name" value="Palmitoyltrfase_DHHC"/>
</dbReference>
<evidence type="ECO:0000313" key="12">
    <source>
        <dbReference type="Proteomes" id="UP000823674"/>
    </source>
</evidence>
<dbReference type="PROSITE" id="PS50216">
    <property type="entry name" value="DHHC"/>
    <property type="match status" value="1"/>
</dbReference>
<feature type="transmembrane region" description="Helical" evidence="8">
    <location>
        <begin position="307"/>
        <end position="330"/>
    </location>
</feature>
<feature type="region of interest" description="Disordered" evidence="9">
    <location>
        <begin position="442"/>
        <end position="464"/>
    </location>
</feature>
<comment type="similarity">
    <text evidence="2 8">Belongs to the DHHC palmitoyltransferase family.</text>
</comment>
<evidence type="ECO:0000313" key="11">
    <source>
        <dbReference type="EMBL" id="KAG5377844.1"/>
    </source>
</evidence>
<comment type="catalytic activity">
    <reaction evidence="8">
        <text>L-cysteinyl-[protein] + hexadecanoyl-CoA = S-hexadecanoyl-L-cysteinyl-[protein] + CoA</text>
        <dbReference type="Rhea" id="RHEA:36683"/>
        <dbReference type="Rhea" id="RHEA-COMP:10131"/>
        <dbReference type="Rhea" id="RHEA-COMP:11032"/>
        <dbReference type="ChEBI" id="CHEBI:29950"/>
        <dbReference type="ChEBI" id="CHEBI:57287"/>
        <dbReference type="ChEBI" id="CHEBI:57379"/>
        <dbReference type="ChEBI" id="CHEBI:74151"/>
        <dbReference type="EC" id="2.3.1.225"/>
    </reaction>
</comment>
<evidence type="ECO:0000256" key="8">
    <source>
        <dbReference type="RuleBase" id="RU079119"/>
    </source>
</evidence>
<evidence type="ECO:0000256" key="7">
    <source>
        <dbReference type="ARBA" id="ARBA00023315"/>
    </source>
</evidence>
<keyword evidence="3 8" id="KW-0808">Transferase</keyword>
<accession>A0ABQ7KTS6</accession>
<sequence>MTVLIDLLARLQKRSHNSYNNKQILVMEKTILGNLEWQYVFLVRFITASMSDPKLLPNAQKERKLINSGDNNLFLPAPFQVKIPLAASSPSQLRLHVWVFETMQRERMSKKKSSQVHCISSHDHILMMASTSKHIPEIRLYKAWKGNNRFFCGGRLIFGPDVNSLFLTSFLIGAPALTFCIRMLVWIQKDDPIFNYTVTSAFILTLLVFTFLFLTSARDPGIIPRNKTSVNLEDSSNSSLTQSMEWVNNKTPHLKIPRTKDVFVNGYTIKVKFCETCLLYRPPRASDCSICNNCVQRFDHHCPWRNCPVFICFISTSTLLCIYIFAFSWINLIRQPGRLWSTMFHDIISTTYENFRSRYDKKENPYKRGLLKNVKEVLFAKIPPSQLDLRAMVPEEDDGSEYESEYSSSIIYDNEKGGKLPKRVSPEKLNLDNIDISNEYKRAKDDASSELDPSFFSSQLDLPK</sequence>
<dbReference type="Proteomes" id="UP000823674">
    <property type="component" value="Chromosome A07"/>
</dbReference>
<comment type="domain">
    <text evidence="8">The DHHC domain is required for palmitoyltransferase activity.</text>
</comment>
<gene>
    <name evidence="11" type="primary">A07p005500.1_BraROA</name>
    <name evidence="11" type="ORF">IGI04_025686</name>
</gene>
<evidence type="ECO:0000259" key="10">
    <source>
        <dbReference type="Pfam" id="PF01529"/>
    </source>
</evidence>
<evidence type="ECO:0000256" key="3">
    <source>
        <dbReference type="ARBA" id="ARBA00022679"/>
    </source>
</evidence>
<evidence type="ECO:0000256" key="2">
    <source>
        <dbReference type="ARBA" id="ARBA00008574"/>
    </source>
</evidence>
<name>A0ABQ7KTS6_BRACM</name>
<evidence type="ECO:0000256" key="1">
    <source>
        <dbReference type="ARBA" id="ARBA00004127"/>
    </source>
</evidence>
<dbReference type="Pfam" id="PF01529">
    <property type="entry name" value="DHHC"/>
    <property type="match status" value="1"/>
</dbReference>
<proteinExistence type="inferred from homology"/>
<evidence type="ECO:0000256" key="4">
    <source>
        <dbReference type="ARBA" id="ARBA00022692"/>
    </source>
</evidence>